<feature type="region of interest" description="Disordered" evidence="1">
    <location>
        <begin position="1"/>
        <end position="22"/>
    </location>
</feature>
<name>A0A812VAY2_SYMPI</name>
<protein>
    <submittedName>
        <fullName evidence="2">Uncharacterized protein</fullName>
    </submittedName>
</protein>
<gene>
    <name evidence="2" type="ORF">SPIL2461_LOCUS16541</name>
</gene>
<evidence type="ECO:0000313" key="3">
    <source>
        <dbReference type="Proteomes" id="UP000649617"/>
    </source>
</evidence>
<reference evidence="2" key="1">
    <citation type="submission" date="2021-02" db="EMBL/GenBank/DDBJ databases">
        <authorList>
            <person name="Dougan E. K."/>
            <person name="Rhodes N."/>
            <person name="Thang M."/>
            <person name="Chan C."/>
        </authorList>
    </citation>
    <scope>NUCLEOTIDE SEQUENCE</scope>
</reference>
<keyword evidence="3" id="KW-1185">Reference proteome</keyword>
<dbReference type="Proteomes" id="UP000649617">
    <property type="component" value="Unassembled WGS sequence"/>
</dbReference>
<dbReference type="AlphaFoldDB" id="A0A812VAY2"/>
<evidence type="ECO:0000256" key="1">
    <source>
        <dbReference type="SAM" id="MobiDB-lite"/>
    </source>
</evidence>
<evidence type="ECO:0000313" key="2">
    <source>
        <dbReference type="EMBL" id="CAE7630718.1"/>
    </source>
</evidence>
<proteinExistence type="predicted"/>
<comment type="caution">
    <text evidence="2">The sequence shown here is derived from an EMBL/GenBank/DDBJ whole genome shotgun (WGS) entry which is preliminary data.</text>
</comment>
<feature type="compositionally biased region" description="Polar residues" evidence="1">
    <location>
        <begin position="55"/>
        <end position="65"/>
    </location>
</feature>
<sequence>MAERPTPMSVVQPGCMPQSETEDLPADLLDENCDNFSKRQESVETQVPECDGASSPESQSTPATYHSWTSDVDVFGSPKKQHHLAKLQELDVFRSLVESLDGE</sequence>
<organism evidence="2 3">
    <name type="scientific">Symbiodinium pilosum</name>
    <name type="common">Dinoflagellate</name>
    <dbReference type="NCBI Taxonomy" id="2952"/>
    <lineage>
        <taxon>Eukaryota</taxon>
        <taxon>Sar</taxon>
        <taxon>Alveolata</taxon>
        <taxon>Dinophyceae</taxon>
        <taxon>Suessiales</taxon>
        <taxon>Symbiodiniaceae</taxon>
        <taxon>Symbiodinium</taxon>
    </lineage>
</organism>
<dbReference type="EMBL" id="CAJNIZ010042653">
    <property type="protein sequence ID" value="CAE7630718.1"/>
    <property type="molecule type" value="Genomic_DNA"/>
</dbReference>
<feature type="region of interest" description="Disordered" evidence="1">
    <location>
        <begin position="38"/>
        <end position="65"/>
    </location>
</feature>
<feature type="non-terminal residue" evidence="2">
    <location>
        <position position="1"/>
    </location>
</feature>
<accession>A0A812VAY2</accession>